<evidence type="ECO:0000256" key="4">
    <source>
        <dbReference type="ARBA" id="ARBA00022679"/>
    </source>
</evidence>
<feature type="site" description="Interaction with substrate tRNA" evidence="10">
    <location>
        <position position="120"/>
    </location>
</feature>
<feature type="region of interest" description="Interaction with substrate tRNA" evidence="10">
    <location>
        <begin position="34"/>
        <end position="37"/>
    </location>
</feature>
<comment type="function">
    <text evidence="2 10 12">Catalyzes the transfer of a dimethylallyl group onto the adenine at position 37 in tRNAs that read codons beginning with uridine, leading to the formation of N6-(dimethylallyl)adenosine (i(6)A).</text>
</comment>
<evidence type="ECO:0000256" key="7">
    <source>
        <dbReference type="ARBA" id="ARBA00022840"/>
    </source>
</evidence>
<organism evidence="14 15">
    <name type="scientific">Candidatus Collierbacteria bacterium CG10_big_fil_rev_8_21_14_0_10_44_9</name>
    <dbReference type="NCBI Taxonomy" id="1974535"/>
    <lineage>
        <taxon>Bacteria</taxon>
        <taxon>Candidatus Collieribacteriota</taxon>
    </lineage>
</organism>
<comment type="caution">
    <text evidence="10">Lacks conserved residue(s) required for the propagation of feature annotation.</text>
</comment>
<dbReference type="InterPro" id="IPR027417">
    <property type="entry name" value="P-loop_NTPase"/>
</dbReference>
<dbReference type="Gene3D" id="1.10.287.890">
    <property type="entry name" value="Crystal structure of tRNA isopentenylpyrophosphate transferase (bh2366) domain"/>
    <property type="match status" value="1"/>
</dbReference>
<accession>A0A2H0VLA5</accession>
<name>A0A2H0VLA5_9BACT</name>
<keyword evidence="5 10" id="KW-0819">tRNA processing</keyword>
<dbReference type="GO" id="GO:0052381">
    <property type="term" value="F:tRNA dimethylallyltransferase activity"/>
    <property type="evidence" value="ECO:0007669"/>
    <property type="project" value="UniProtKB-UniRule"/>
</dbReference>
<evidence type="ECO:0000313" key="15">
    <source>
        <dbReference type="Proteomes" id="UP000230796"/>
    </source>
</evidence>
<dbReference type="EC" id="2.5.1.75" evidence="10"/>
<keyword evidence="4 10" id="KW-0808">Transferase</keyword>
<keyword evidence="6 10" id="KW-0547">Nucleotide-binding</keyword>
<comment type="cofactor">
    <cofactor evidence="1 10">
        <name>Mg(2+)</name>
        <dbReference type="ChEBI" id="CHEBI:18420"/>
    </cofactor>
</comment>
<dbReference type="PANTHER" id="PTHR11088:SF60">
    <property type="entry name" value="TRNA DIMETHYLALLYLTRANSFERASE"/>
    <property type="match status" value="1"/>
</dbReference>
<evidence type="ECO:0000256" key="6">
    <source>
        <dbReference type="ARBA" id="ARBA00022741"/>
    </source>
</evidence>
<dbReference type="SUPFAM" id="SSF52540">
    <property type="entry name" value="P-loop containing nucleoside triphosphate hydrolases"/>
    <property type="match status" value="1"/>
</dbReference>
<evidence type="ECO:0000256" key="11">
    <source>
        <dbReference type="RuleBase" id="RU003783"/>
    </source>
</evidence>
<evidence type="ECO:0000256" key="3">
    <source>
        <dbReference type="ARBA" id="ARBA00005842"/>
    </source>
</evidence>
<dbReference type="Gene3D" id="3.40.50.300">
    <property type="entry name" value="P-loop containing nucleotide triphosphate hydrolases"/>
    <property type="match status" value="1"/>
</dbReference>
<proteinExistence type="inferred from homology"/>
<dbReference type="PANTHER" id="PTHR11088">
    <property type="entry name" value="TRNA DIMETHYLALLYLTRANSFERASE"/>
    <property type="match status" value="1"/>
</dbReference>
<dbReference type="InterPro" id="IPR039657">
    <property type="entry name" value="Dimethylallyltransferase"/>
</dbReference>
<evidence type="ECO:0000256" key="1">
    <source>
        <dbReference type="ARBA" id="ARBA00001946"/>
    </source>
</evidence>
<evidence type="ECO:0000256" key="10">
    <source>
        <dbReference type="HAMAP-Rule" id="MF_00185"/>
    </source>
</evidence>
<protein>
    <recommendedName>
        <fullName evidence="10">tRNA dimethylallyltransferase</fullName>
        <ecNumber evidence="10">2.5.1.75</ecNumber>
    </recommendedName>
    <alternativeName>
        <fullName evidence="10">Dimethylallyl diphosphate:tRNA dimethylallyltransferase</fullName>
        <shortName evidence="10">DMAPP:tRNA dimethylallyltransferase</shortName>
        <shortName evidence="10">DMATase</shortName>
    </alternativeName>
    <alternativeName>
        <fullName evidence="10">Isopentenyl-diphosphate:tRNA isopentenyltransferase</fullName>
        <shortName evidence="10">IPP transferase</shortName>
        <shortName evidence="10">IPPT</shortName>
        <shortName evidence="10">IPTase</shortName>
    </alternativeName>
</protein>
<comment type="similarity">
    <text evidence="3 10 13">Belongs to the IPP transferase family.</text>
</comment>
<evidence type="ECO:0000256" key="12">
    <source>
        <dbReference type="RuleBase" id="RU003784"/>
    </source>
</evidence>
<comment type="caution">
    <text evidence="14">The sequence shown here is derived from an EMBL/GenBank/DDBJ whole genome shotgun (WGS) entry which is preliminary data.</text>
</comment>
<dbReference type="InterPro" id="IPR018022">
    <property type="entry name" value="IPT"/>
</dbReference>
<reference evidence="15" key="1">
    <citation type="submission" date="2017-09" db="EMBL/GenBank/DDBJ databases">
        <title>Depth-based differentiation of microbial function through sediment-hosted aquifers and enrichment of novel symbionts in the deep terrestrial subsurface.</title>
        <authorList>
            <person name="Probst A.J."/>
            <person name="Ladd B."/>
            <person name="Jarett J.K."/>
            <person name="Geller-Mcgrath D.E."/>
            <person name="Sieber C.M.K."/>
            <person name="Emerson J.B."/>
            <person name="Anantharaman K."/>
            <person name="Thomas B.C."/>
            <person name="Malmstrom R."/>
            <person name="Stieglmeier M."/>
            <person name="Klingl A."/>
            <person name="Woyke T."/>
            <person name="Ryan C.M."/>
            <person name="Banfield J.F."/>
        </authorList>
    </citation>
    <scope>NUCLEOTIDE SEQUENCE [LARGE SCALE GENOMIC DNA]</scope>
</reference>
<evidence type="ECO:0000256" key="13">
    <source>
        <dbReference type="RuleBase" id="RU003785"/>
    </source>
</evidence>
<dbReference type="GO" id="GO:0006400">
    <property type="term" value="P:tRNA modification"/>
    <property type="evidence" value="ECO:0007669"/>
    <property type="project" value="TreeGrafter"/>
</dbReference>
<dbReference type="Proteomes" id="UP000230796">
    <property type="component" value="Unassembled WGS sequence"/>
</dbReference>
<feature type="site" description="Interaction with substrate tRNA" evidence="10">
    <location>
        <position position="97"/>
    </location>
</feature>
<feature type="binding site" evidence="10">
    <location>
        <begin position="9"/>
        <end position="16"/>
    </location>
    <ligand>
        <name>ATP</name>
        <dbReference type="ChEBI" id="CHEBI:30616"/>
    </ligand>
</feature>
<feature type="binding site" evidence="10">
    <location>
        <begin position="11"/>
        <end position="16"/>
    </location>
    <ligand>
        <name>substrate</name>
    </ligand>
</feature>
<dbReference type="GO" id="GO:0005524">
    <property type="term" value="F:ATP binding"/>
    <property type="evidence" value="ECO:0007669"/>
    <property type="project" value="UniProtKB-UniRule"/>
</dbReference>
<dbReference type="AlphaFoldDB" id="A0A2H0VLA5"/>
<evidence type="ECO:0000256" key="2">
    <source>
        <dbReference type="ARBA" id="ARBA00003213"/>
    </source>
</evidence>
<sequence length="282" mass="32047">MNKLLAIVGPTGTGKTARAIKESLKQPSIIISADSRQVYRGMDIVTGKDHPKGIKIYGVDIVDPDESCSVAVWYDCVIPHIQSGWKEGKQVIVVGGTGLYVKALTDGIPTMQVPINQPLRDELSSLSITELQEKLNKLDSTKFTHMNHSDQYNSRRLIRAIEITGHPERSRRISCDYQLIGLKYFDDSNHRSKVKERVFDRLTKGAVTETKSLVEKYAKNLPSMSAIGYRSLINFIENKCTKQEMIDSWVEGELAYSKRQMTWFRKQPVIWYDIDIYGNTKD</sequence>
<dbReference type="NCBIfam" id="TIGR00174">
    <property type="entry name" value="miaA"/>
    <property type="match status" value="1"/>
</dbReference>
<dbReference type="EMBL" id="PFAF01000022">
    <property type="protein sequence ID" value="PIR99110.1"/>
    <property type="molecule type" value="Genomic_DNA"/>
</dbReference>
<keyword evidence="8 10" id="KW-0460">Magnesium</keyword>
<comment type="catalytic activity">
    <reaction evidence="9 10 11">
        <text>adenosine(37) in tRNA + dimethylallyl diphosphate = N(6)-dimethylallyladenosine(37) in tRNA + diphosphate</text>
        <dbReference type="Rhea" id="RHEA:26482"/>
        <dbReference type="Rhea" id="RHEA-COMP:10162"/>
        <dbReference type="Rhea" id="RHEA-COMP:10375"/>
        <dbReference type="ChEBI" id="CHEBI:33019"/>
        <dbReference type="ChEBI" id="CHEBI:57623"/>
        <dbReference type="ChEBI" id="CHEBI:74411"/>
        <dbReference type="ChEBI" id="CHEBI:74415"/>
        <dbReference type="EC" id="2.5.1.75"/>
    </reaction>
</comment>
<dbReference type="Pfam" id="PF01715">
    <property type="entry name" value="IPPT"/>
    <property type="match status" value="1"/>
</dbReference>
<comment type="subunit">
    <text evidence="10">Monomer.</text>
</comment>
<evidence type="ECO:0000256" key="8">
    <source>
        <dbReference type="ARBA" id="ARBA00022842"/>
    </source>
</evidence>
<evidence type="ECO:0000256" key="5">
    <source>
        <dbReference type="ARBA" id="ARBA00022694"/>
    </source>
</evidence>
<keyword evidence="7 10" id="KW-0067">ATP-binding</keyword>
<evidence type="ECO:0000313" key="14">
    <source>
        <dbReference type="EMBL" id="PIR99110.1"/>
    </source>
</evidence>
<gene>
    <name evidence="10 14" type="primary">miaA</name>
    <name evidence="14" type="ORF">COT87_01260</name>
</gene>
<dbReference type="HAMAP" id="MF_00185">
    <property type="entry name" value="IPP_trans"/>
    <property type="match status" value="1"/>
</dbReference>
<evidence type="ECO:0000256" key="9">
    <source>
        <dbReference type="ARBA" id="ARBA00049563"/>
    </source>
</evidence>